<name>A0AAD7WBS8_9TELE</name>
<evidence type="ECO:0000256" key="1">
    <source>
        <dbReference type="SAM" id="MobiDB-lite"/>
    </source>
</evidence>
<organism evidence="2 3">
    <name type="scientific">Aldrovandia affinis</name>
    <dbReference type="NCBI Taxonomy" id="143900"/>
    <lineage>
        <taxon>Eukaryota</taxon>
        <taxon>Metazoa</taxon>
        <taxon>Chordata</taxon>
        <taxon>Craniata</taxon>
        <taxon>Vertebrata</taxon>
        <taxon>Euteleostomi</taxon>
        <taxon>Actinopterygii</taxon>
        <taxon>Neopterygii</taxon>
        <taxon>Teleostei</taxon>
        <taxon>Notacanthiformes</taxon>
        <taxon>Halosauridae</taxon>
        <taxon>Aldrovandia</taxon>
    </lineage>
</organism>
<dbReference type="EMBL" id="JAINUG010000173">
    <property type="protein sequence ID" value="KAJ8390149.1"/>
    <property type="molecule type" value="Genomic_DNA"/>
</dbReference>
<keyword evidence="3" id="KW-1185">Reference proteome</keyword>
<evidence type="ECO:0000313" key="3">
    <source>
        <dbReference type="Proteomes" id="UP001221898"/>
    </source>
</evidence>
<gene>
    <name evidence="2" type="ORF">AAFF_G00110230</name>
</gene>
<proteinExistence type="predicted"/>
<accession>A0AAD7WBS8</accession>
<reference evidence="2" key="1">
    <citation type="journal article" date="2023" name="Science">
        <title>Genome structures resolve the early diversification of teleost fishes.</title>
        <authorList>
            <person name="Parey E."/>
            <person name="Louis A."/>
            <person name="Montfort J."/>
            <person name="Bouchez O."/>
            <person name="Roques C."/>
            <person name="Iampietro C."/>
            <person name="Lluch J."/>
            <person name="Castinel A."/>
            <person name="Donnadieu C."/>
            <person name="Desvignes T."/>
            <person name="Floi Bucao C."/>
            <person name="Jouanno E."/>
            <person name="Wen M."/>
            <person name="Mejri S."/>
            <person name="Dirks R."/>
            <person name="Jansen H."/>
            <person name="Henkel C."/>
            <person name="Chen W.J."/>
            <person name="Zahm M."/>
            <person name="Cabau C."/>
            <person name="Klopp C."/>
            <person name="Thompson A.W."/>
            <person name="Robinson-Rechavi M."/>
            <person name="Braasch I."/>
            <person name="Lecointre G."/>
            <person name="Bobe J."/>
            <person name="Postlethwait J.H."/>
            <person name="Berthelot C."/>
            <person name="Roest Crollius H."/>
            <person name="Guiguen Y."/>
        </authorList>
    </citation>
    <scope>NUCLEOTIDE SEQUENCE</scope>
    <source>
        <strain evidence="2">NC1722</strain>
    </source>
</reference>
<comment type="caution">
    <text evidence="2">The sequence shown here is derived from an EMBL/GenBank/DDBJ whole genome shotgun (WGS) entry which is preliminary data.</text>
</comment>
<dbReference type="Proteomes" id="UP001221898">
    <property type="component" value="Unassembled WGS sequence"/>
</dbReference>
<protein>
    <submittedName>
        <fullName evidence="2">Uncharacterized protein</fullName>
    </submittedName>
</protein>
<sequence length="86" mass="9849">MKGKHKSWRKRHRLWRSQHPPSWDLPGSGLQSWRCGNSRCALNCGRRSMARSFEFTLAESPSTHKAGNQLDLIFTRNCASPNEQPA</sequence>
<feature type="region of interest" description="Disordered" evidence="1">
    <location>
        <begin position="1"/>
        <end position="21"/>
    </location>
</feature>
<feature type="compositionally biased region" description="Basic residues" evidence="1">
    <location>
        <begin position="1"/>
        <end position="16"/>
    </location>
</feature>
<evidence type="ECO:0000313" key="2">
    <source>
        <dbReference type="EMBL" id="KAJ8390149.1"/>
    </source>
</evidence>
<dbReference type="AlphaFoldDB" id="A0AAD7WBS8"/>